<dbReference type="EMBL" id="HBUF01259141">
    <property type="protein sequence ID" value="CAG6682419.1"/>
    <property type="molecule type" value="Transcribed_RNA"/>
</dbReference>
<keyword evidence="1" id="KW-0472">Membrane</keyword>
<protein>
    <submittedName>
        <fullName evidence="2">Uncharacterized protein</fullName>
    </submittedName>
</protein>
<feature type="transmembrane region" description="Helical" evidence="1">
    <location>
        <begin position="68"/>
        <end position="88"/>
    </location>
</feature>
<evidence type="ECO:0000313" key="2">
    <source>
        <dbReference type="EMBL" id="CAG6682419.1"/>
    </source>
</evidence>
<dbReference type="AlphaFoldDB" id="A0A8D8T6N5"/>
<keyword evidence="1" id="KW-1133">Transmembrane helix</keyword>
<proteinExistence type="predicted"/>
<name>A0A8D8T6N5_9HEMI</name>
<sequence length="117" mass="14129">MERDLFPKDRFLFLCFPLLPLYYSQSTYLNPHKQTLFFNKLRPPCNLWLVEWKLHEKYFTQLTEEQGFVGPLSFWVLSLTNLCSLICIRNSIIKKIWYLRVPLKTGTQVFYLCFHSL</sequence>
<dbReference type="EMBL" id="HBUF01259140">
    <property type="protein sequence ID" value="CAG6682418.1"/>
    <property type="molecule type" value="Transcribed_RNA"/>
</dbReference>
<organism evidence="2">
    <name type="scientific">Cacopsylla melanoneura</name>
    <dbReference type="NCBI Taxonomy" id="428564"/>
    <lineage>
        <taxon>Eukaryota</taxon>
        <taxon>Metazoa</taxon>
        <taxon>Ecdysozoa</taxon>
        <taxon>Arthropoda</taxon>
        <taxon>Hexapoda</taxon>
        <taxon>Insecta</taxon>
        <taxon>Pterygota</taxon>
        <taxon>Neoptera</taxon>
        <taxon>Paraneoptera</taxon>
        <taxon>Hemiptera</taxon>
        <taxon>Sternorrhyncha</taxon>
        <taxon>Psylloidea</taxon>
        <taxon>Psyllidae</taxon>
        <taxon>Psyllinae</taxon>
        <taxon>Cacopsylla</taxon>
    </lineage>
</organism>
<reference evidence="2" key="1">
    <citation type="submission" date="2021-05" db="EMBL/GenBank/DDBJ databases">
        <authorList>
            <person name="Alioto T."/>
            <person name="Alioto T."/>
            <person name="Gomez Garrido J."/>
        </authorList>
    </citation>
    <scope>NUCLEOTIDE SEQUENCE</scope>
</reference>
<accession>A0A8D8T6N5</accession>
<evidence type="ECO:0000256" key="1">
    <source>
        <dbReference type="SAM" id="Phobius"/>
    </source>
</evidence>
<keyword evidence="1" id="KW-0812">Transmembrane</keyword>